<accession>A0A9X2L5U8</accession>
<feature type="chain" id="PRO_5040938572" evidence="3">
    <location>
        <begin position="21"/>
        <end position="569"/>
    </location>
</feature>
<dbReference type="PANTHER" id="PTHR30483:SF6">
    <property type="entry name" value="PERIPLASMIC BINDING PROTEIN OF ABC TRANSPORTER FOR NATURAL AMINO ACIDS"/>
    <property type="match status" value="1"/>
</dbReference>
<dbReference type="InterPro" id="IPR051010">
    <property type="entry name" value="BCAA_transport"/>
</dbReference>
<evidence type="ECO:0000256" key="3">
    <source>
        <dbReference type="SAM" id="SignalP"/>
    </source>
</evidence>
<gene>
    <name evidence="5" type="ORF">NM125_14550</name>
</gene>
<comment type="similarity">
    <text evidence="1">Belongs to the leucine-binding protein family.</text>
</comment>
<dbReference type="InterPro" id="IPR028082">
    <property type="entry name" value="Peripla_BP_I"/>
</dbReference>
<dbReference type="InterPro" id="IPR011990">
    <property type="entry name" value="TPR-like_helical_dom_sf"/>
</dbReference>
<dbReference type="EMBL" id="JANDBC010000003">
    <property type="protein sequence ID" value="MCP9292807.1"/>
    <property type="molecule type" value="Genomic_DNA"/>
</dbReference>
<dbReference type="InterPro" id="IPR028081">
    <property type="entry name" value="Leu-bd"/>
</dbReference>
<dbReference type="Pfam" id="PF13458">
    <property type="entry name" value="Peripla_BP_6"/>
    <property type="match status" value="1"/>
</dbReference>
<dbReference type="PANTHER" id="PTHR30483">
    <property type="entry name" value="LEUCINE-SPECIFIC-BINDING PROTEIN"/>
    <property type="match status" value="1"/>
</dbReference>
<dbReference type="Proteomes" id="UP001139125">
    <property type="component" value="Unassembled WGS sequence"/>
</dbReference>
<keyword evidence="6" id="KW-1185">Reference proteome</keyword>
<evidence type="ECO:0000256" key="1">
    <source>
        <dbReference type="ARBA" id="ARBA00010062"/>
    </source>
</evidence>
<dbReference type="Gene3D" id="1.25.40.10">
    <property type="entry name" value="Tetratricopeptide repeat domain"/>
    <property type="match status" value="1"/>
</dbReference>
<name>A0A9X2L5U8_9BACT</name>
<evidence type="ECO:0000256" key="2">
    <source>
        <dbReference type="ARBA" id="ARBA00022729"/>
    </source>
</evidence>
<comment type="caution">
    <text evidence="5">The sequence shown here is derived from an EMBL/GenBank/DDBJ whole genome shotgun (WGS) entry which is preliminary data.</text>
</comment>
<evidence type="ECO:0000313" key="5">
    <source>
        <dbReference type="EMBL" id="MCP9292807.1"/>
    </source>
</evidence>
<sequence length="569" mass="64074">MKRLLFSLVLLFTFSFSAIAQSIETGIEFYEEGNYERALRIFEQSNNPSAQLFAGKSYYALNNFIKAKEYLGKVDSTSSEIFSEAKYTASLADFQLKNFAASLDALHELKQNSREPSVSRAAFSFYRDVVNYLTLEQRFNAFRATKYDAVRLDLVEAGIGKLDLVSARALFKAYKTSTISDTTNFASIEALLGDSAAYMQRYNPNRYTKAPSGLAYNIGVALPQFEIESPQFEIPQHLYFGIQLAVEKFNSENTDLKAFLTYKNTGADAANAPAIANELAWNHDADIIIGPLFSEVAVAMSQYAELYEIPMLTPLANSDSLNLDHNYTYQLNPTFAIQGQRMAQFAIRNLGYDTLAVIAERGSLGEPSAVAFLDEARKLGGEVVRYYVEELESEGYDISKYARNFDPEVDTVFNYNIDAVYAPFTGNIAETLISSLLTNLEAIGTDMTVLGSEEWEMADIDSRNLPNTEIYYTKTFEQNPGNTDIEDFESEFRLRFDTDPNRFALIGYDAANVALRTLKRVQNPAYLKEGLKKFNNYRGLIMDVSFQNTHINQEVSIKQLQDEERAGEQ</sequence>
<dbReference type="AlphaFoldDB" id="A0A9X2L5U8"/>
<proteinExistence type="inferred from homology"/>
<feature type="signal peptide" evidence="3">
    <location>
        <begin position="1"/>
        <end position="20"/>
    </location>
</feature>
<reference evidence="5" key="1">
    <citation type="submission" date="2022-06" db="EMBL/GenBank/DDBJ databases">
        <title>Gracilimonas sp. CAU 1638 isolated from sea sediment.</title>
        <authorList>
            <person name="Kim W."/>
        </authorList>
    </citation>
    <scope>NUCLEOTIDE SEQUENCE</scope>
    <source>
        <strain evidence="5">CAU 1638</strain>
    </source>
</reference>
<dbReference type="SUPFAM" id="SSF53822">
    <property type="entry name" value="Periplasmic binding protein-like I"/>
    <property type="match status" value="1"/>
</dbReference>
<protein>
    <submittedName>
        <fullName evidence="5">ABC transporter substrate-binding protein</fullName>
    </submittedName>
</protein>
<keyword evidence="2 3" id="KW-0732">Signal</keyword>
<dbReference type="SUPFAM" id="SSF48452">
    <property type="entry name" value="TPR-like"/>
    <property type="match status" value="1"/>
</dbReference>
<dbReference type="RefSeq" id="WP_255135706.1">
    <property type="nucleotide sequence ID" value="NZ_JANDBC010000003.1"/>
</dbReference>
<organism evidence="5 6">
    <name type="scientific">Gracilimonas sediminicola</name>
    <dbReference type="NCBI Taxonomy" id="2952158"/>
    <lineage>
        <taxon>Bacteria</taxon>
        <taxon>Pseudomonadati</taxon>
        <taxon>Balneolota</taxon>
        <taxon>Balneolia</taxon>
        <taxon>Balneolales</taxon>
        <taxon>Balneolaceae</taxon>
        <taxon>Gracilimonas</taxon>
    </lineage>
</organism>
<feature type="domain" description="Leucine-binding protein" evidence="4">
    <location>
        <begin position="241"/>
        <end position="557"/>
    </location>
</feature>
<dbReference type="CDD" id="cd06268">
    <property type="entry name" value="PBP1_ABC_transporter_LIVBP-like"/>
    <property type="match status" value="1"/>
</dbReference>
<evidence type="ECO:0000259" key="4">
    <source>
        <dbReference type="Pfam" id="PF13458"/>
    </source>
</evidence>
<dbReference type="Gene3D" id="3.40.50.2300">
    <property type="match status" value="2"/>
</dbReference>
<evidence type="ECO:0000313" key="6">
    <source>
        <dbReference type="Proteomes" id="UP001139125"/>
    </source>
</evidence>